<reference evidence="1" key="1">
    <citation type="journal article" date="2015" name="Nature">
        <title>Complex archaea that bridge the gap between prokaryotes and eukaryotes.</title>
        <authorList>
            <person name="Spang A."/>
            <person name="Saw J.H."/>
            <person name="Jorgensen S.L."/>
            <person name="Zaremba-Niedzwiedzka K."/>
            <person name="Martijn J."/>
            <person name="Lind A.E."/>
            <person name="van Eijk R."/>
            <person name="Schleper C."/>
            <person name="Guy L."/>
            <person name="Ettema T.J."/>
        </authorList>
    </citation>
    <scope>NUCLEOTIDE SEQUENCE</scope>
</reference>
<organism evidence="1">
    <name type="scientific">marine sediment metagenome</name>
    <dbReference type="NCBI Taxonomy" id="412755"/>
    <lineage>
        <taxon>unclassified sequences</taxon>
        <taxon>metagenomes</taxon>
        <taxon>ecological metagenomes</taxon>
    </lineage>
</organism>
<evidence type="ECO:0008006" key="2">
    <source>
        <dbReference type="Google" id="ProtNLM"/>
    </source>
</evidence>
<accession>A0A0F9X839</accession>
<dbReference type="Pfam" id="PF02643">
    <property type="entry name" value="DUF192"/>
    <property type="match status" value="1"/>
</dbReference>
<dbReference type="Gene3D" id="2.60.120.1140">
    <property type="entry name" value="Protein of unknown function DUF192"/>
    <property type="match status" value="1"/>
</dbReference>
<dbReference type="InterPro" id="IPR003795">
    <property type="entry name" value="DUF192"/>
</dbReference>
<gene>
    <name evidence="1" type="ORF">LCGC14_0256200</name>
</gene>
<dbReference type="EMBL" id="LAZR01000135">
    <property type="protein sequence ID" value="KKN87753.1"/>
    <property type="molecule type" value="Genomic_DNA"/>
</dbReference>
<name>A0A0F9X839_9ZZZZ</name>
<protein>
    <recommendedName>
        <fullName evidence="2">DUF192 domain-containing protein</fullName>
    </recommendedName>
</protein>
<dbReference type="PANTHER" id="PTHR37953:SF1">
    <property type="entry name" value="UPF0127 PROTEIN MJ1496"/>
    <property type="match status" value="1"/>
</dbReference>
<dbReference type="PANTHER" id="PTHR37953">
    <property type="entry name" value="UPF0127 PROTEIN MJ1496"/>
    <property type="match status" value="1"/>
</dbReference>
<dbReference type="InterPro" id="IPR038695">
    <property type="entry name" value="Saro_0823-like_sf"/>
</dbReference>
<proteinExistence type="predicted"/>
<dbReference type="AlphaFoldDB" id="A0A0F9X839"/>
<comment type="caution">
    <text evidence="1">The sequence shown here is derived from an EMBL/GenBank/DDBJ whole genome shotgun (WGS) entry which is preliminary data.</text>
</comment>
<sequence>MGNDTARFIWHRAKLIRTGVLALAAVAVASGASAACRADSVTLRGDWGQARFSVEVADDDGERAQGLMHRTSLPGSAGMLFIYDRPQRLSFWMRNTLIPLDLLFIDARGVVQNIHRNAIPLDESLLEGGSDALLAVLEINGGLSARMGITTGTQLRHPAFAGRNPAWPC</sequence>
<evidence type="ECO:0000313" key="1">
    <source>
        <dbReference type="EMBL" id="KKN87753.1"/>
    </source>
</evidence>